<dbReference type="InterPro" id="IPR023393">
    <property type="entry name" value="START-like_dom_sf"/>
</dbReference>
<evidence type="ECO:0000256" key="5">
    <source>
        <dbReference type="SAM" id="MobiDB-lite"/>
    </source>
</evidence>
<dbReference type="PROSITE" id="PS50178">
    <property type="entry name" value="ZF_FYVE"/>
    <property type="match status" value="1"/>
</dbReference>
<dbReference type="Gene3D" id="3.30.530.20">
    <property type="match status" value="1"/>
</dbReference>
<keyword evidence="3" id="KW-0862">Zinc</keyword>
<dbReference type="InterPro" id="IPR011011">
    <property type="entry name" value="Znf_FYVE_PHD"/>
</dbReference>
<dbReference type="AlphaFoldDB" id="A0A397E3M4"/>
<reference evidence="7 8" key="1">
    <citation type="submission" date="2018-08" db="EMBL/GenBank/DDBJ databases">
        <title>Aphanomyces genome sequencing and annotation.</title>
        <authorList>
            <person name="Minardi D."/>
            <person name="Oidtmann B."/>
            <person name="Van Der Giezen M."/>
            <person name="Studholme D.J."/>
        </authorList>
    </citation>
    <scope>NUCLEOTIDE SEQUENCE [LARGE SCALE GENOMIC DNA]</scope>
    <source>
        <strain evidence="7 8">SA</strain>
    </source>
</reference>
<feature type="domain" description="FYVE-type" evidence="6">
    <location>
        <begin position="292"/>
        <end position="344"/>
    </location>
</feature>
<feature type="compositionally biased region" description="Low complexity" evidence="5">
    <location>
        <begin position="368"/>
        <end position="379"/>
    </location>
</feature>
<protein>
    <recommendedName>
        <fullName evidence="6">FYVE-type domain-containing protein</fullName>
    </recommendedName>
</protein>
<dbReference type="SUPFAM" id="SSF57903">
    <property type="entry name" value="FYVE/PHD zinc finger"/>
    <property type="match status" value="1"/>
</dbReference>
<dbReference type="GO" id="GO:0008270">
    <property type="term" value="F:zinc ion binding"/>
    <property type="evidence" value="ECO:0007669"/>
    <property type="project" value="UniProtKB-KW"/>
</dbReference>
<dbReference type="InterPro" id="IPR052727">
    <property type="entry name" value="Rab4/Rab5_effector"/>
</dbReference>
<evidence type="ECO:0000313" key="7">
    <source>
        <dbReference type="EMBL" id="RHY71979.1"/>
    </source>
</evidence>
<accession>A0A397E3M4</accession>
<dbReference type="InterPro" id="IPR013083">
    <property type="entry name" value="Znf_RING/FYVE/PHD"/>
</dbReference>
<dbReference type="EMBL" id="QUTC01003014">
    <property type="protein sequence ID" value="RHY71979.1"/>
    <property type="molecule type" value="Genomic_DNA"/>
</dbReference>
<dbReference type="InterPro" id="IPR017455">
    <property type="entry name" value="Znf_FYVE-rel"/>
</dbReference>
<evidence type="ECO:0000256" key="3">
    <source>
        <dbReference type="ARBA" id="ARBA00022833"/>
    </source>
</evidence>
<dbReference type="VEuPathDB" id="FungiDB:H257_13259"/>
<dbReference type="PANTHER" id="PTHR13510">
    <property type="entry name" value="FYVE-FINGER-CONTAINING RAB5 EFFECTOR PROTEIN RABENOSYN-5-RELATED"/>
    <property type="match status" value="1"/>
</dbReference>
<organism evidence="7 8">
    <name type="scientific">Aphanomyces astaci</name>
    <name type="common">Crayfish plague agent</name>
    <dbReference type="NCBI Taxonomy" id="112090"/>
    <lineage>
        <taxon>Eukaryota</taxon>
        <taxon>Sar</taxon>
        <taxon>Stramenopiles</taxon>
        <taxon>Oomycota</taxon>
        <taxon>Saprolegniomycetes</taxon>
        <taxon>Saprolegniales</taxon>
        <taxon>Verrucalvaceae</taxon>
        <taxon>Aphanomyces</taxon>
    </lineage>
</organism>
<dbReference type="PANTHER" id="PTHR13510:SF44">
    <property type="entry name" value="RABENOSYN-5"/>
    <property type="match status" value="1"/>
</dbReference>
<evidence type="ECO:0000256" key="4">
    <source>
        <dbReference type="PROSITE-ProRule" id="PRU00091"/>
    </source>
</evidence>
<evidence type="ECO:0000256" key="1">
    <source>
        <dbReference type="ARBA" id="ARBA00022723"/>
    </source>
</evidence>
<comment type="caution">
    <text evidence="7">The sequence shown here is derived from an EMBL/GenBank/DDBJ whole genome shotgun (WGS) entry which is preliminary data.</text>
</comment>
<name>A0A397E3M4_APHAT</name>
<feature type="region of interest" description="Disordered" evidence="5">
    <location>
        <begin position="368"/>
        <end position="387"/>
    </location>
</feature>
<evidence type="ECO:0000256" key="2">
    <source>
        <dbReference type="ARBA" id="ARBA00022771"/>
    </source>
</evidence>
<dbReference type="Proteomes" id="UP000265716">
    <property type="component" value="Unassembled WGS sequence"/>
</dbReference>
<gene>
    <name evidence="7" type="ORF">DYB38_009064</name>
</gene>
<dbReference type="Gene3D" id="3.30.40.10">
    <property type="entry name" value="Zinc/RING finger domain, C3HC4 (zinc finger)"/>
    <property type="match status" value="1"/>
</dbReference>
<sequence>MYVTTCELEAQLIDNNLILQFIQYLPMTIAPTTPDKKFKCPPLHPVKERALVQRGLTALEDAVAISQLDGGRVVWTVHSRVKGVTIYAGHGVGHFHSMFMATTQVHSTLSEVADLFRAHESLTSMDTDDVVDSAALYHLALPTPDHPRNYVGVQWQALAPAVPMVRKRDVCMVEFQDDFEINGVHGWARAATSVDVEACPNLEPSQGLVRMHMAQFAHIFQESATQSGYLHASLLFQADFGGRLPEWVCDRLILKRVRTLGSLDGQLHRHRLGRTHFLLPHQLDPLSQSHICSTCCRRFGRLSKKFHCLKCGHVVCHRCQQPWRLGRDRRCQVHVCHGCSLEPTNPSFHNGGRLGSITTNPAFLMRNSSGTTSSVQDSSVADRSTSESGHSLGIQLLQSPLDQLLTRLHGMDNIDRRCTAVLGSPKPWDENYVPVVLYEAC</sequence>
<proteinExistence type="predicted"/>
<evidence type="ECO:0000259" key="6">
    <source>
        <dbReference type="PROSITE" id="PS50178"/>
    </source>
</evidence>
<dbReference type="SUPFAM" id="SSF55961">
    <property type="entry name" value="Bet v1-like"/>
    <property type="match status" value="1"/>
</dbReference>
<keyword evidence="2 4" id="KW-0863">Zinc-finger</keyword>
<keyword evidence="1" id="KW-0479">Metal-binding</keyword>
<evidence type="ECO:0000313" key="8">
    <source>
        <dbReference type="Proteomes" id="UP000265716"/>
    </source>
</evidence>